<evidence type="ECO:0000313" key="1">
    <source>
        <dbReference type="EMBL" id="AEV76178.1"/>
    </source>
</evidence>
<dbReference type="EMBL" id="CP003169">
    <property type="protein sequence ID" value="AEV76178.1"/>
    <property type="molecule type" value="Genomic_DNA"/>
</dbReference>
<dbReference type="InterPro" id="IPR027417">
    <property type="entry name" value="P-loop_NTPase"/>
</dbReference>
<accession>G8RM16</accession>
<dbReference type="STRING" id="710685.MycrhN_5710"/>
<dbReference type="AlphaFoldDB" id="G8RM16"/>
<dbReference type="PANTHER" id="PTHR36451">
    <property type="entry name" value="PAPS-DEPENDENT SULFOTRANSFERASE STF3"/>
    <property type="match status" value="1"/>
</dbReference>
<keyword evidence="2" id="KW-1185">Reference proteome</keyword>
<dbReference type="PATRIC" id="fig|710685.3.peg.5738"/>
<dbReference type="RefSeq" id="WP_014213917.1">
    <property type="nucleotide sequence ID" value="NC_016604.1"/>
</dbReference>
<protein>
    <recommendedName>
        <fullName evidence="3">Sulfotransferase family protein</fullName>
    </recommendedName>
</protein>
<dbReference type="Pfam" id="PF13469">
    <property type="entry name" value="Sulfotransfer_3"/>
    <property type="match status" value="1"/>
</dbReference>
<dbReference type="OrthoDB" id="9777890at2"/>
<organism evidence="1 2">
    <name type="scientific">Mycolicibacterium rhodesiae (strain NBB3)</name>
    <name type="common">Mycobacterium rhodesiae</name>
    <dbReference type="NCBI Taxonomy" id="710685"/>
    <lineage>
        <taxon>Bacteria</taxon>
        <taxon>Bacillati</taxon>
        <taxon>Actinomycetota</taxon>
        <taxon>Actinomycetes</taxon>
        <taxon>Mycobacteriales</taxon>
        <taxon>Mycobacteriaceae</taxon>
        <taxon>Mycolicibacterium</taxon>
    </lineage>
</organism>
<sequence>MTAAHFRPDLLIEQACDIAGCDDFGLDDTWRDGLTRLCDGLVAEARLSAIGVEIALGDLIRPMVNRLQIIKWRKDNPDVASQPISRPIFIVGQPRTGTTILFDLLAQDPELRPPLTWEVDNPYPPPKLETYETDPRIAETQASIEMSEQLVPGLLTFHPMGALVGQECVRITAGQFCSMIFSVQYRLPSYYKWLLYEADHHPAYRYHRIFLQHLQSGVPGGACFWLLKSPAHLWQLDALVAEYPDALIVQTHRDPLNVISSISALTHHLRRLASDDSSIPDCAGQSCEEIVVGLERGMKLRDSAALAGQQIVDVQFADFIRDPFATIRTLYGELGRELSPVAEANMRAFLAAHPGDGGGKRYTWADTGLDAGLVREQVREYQQRFGVPDEPLK</sequence>
<name>G8RM16_MYCRN</name>
<evidence type="ECO:0008006" key="3">
    <source>
        <dbReference type="Google" id="ProtNLM"/>
    </source>
</evidence>
<dbReference type="Proteomes" id="UP000005442">
    <property type="component" value="Chromosome"/>
</dbReference>
<dbReference type="InterPro" id="IPR052736">
    <property type="entry name" value="Stf3_sulfotransferase"/>
</dbReference>
<dbReference type="Gene3D" id="3.40.50.300">
    <property type="entry name" value="P-loop containing nucleotide triphosphate hydrolases"/>
    <property type="match status" value="1"/>
</dbReference>
<reference evidence="1 2" key="1">
    <citation type="submission" date="2011-12" db="EMBL/GenBank/DDBJ databases">
        <title>Complete sequence of Mycobacterium rhodesiae NBB3.</title>
        <authorList>
            <consortium name="US DOE Joint Genome Institute"/>
            <person name="Lucas S."/>
            <person name="Han J."/>
            <person name="Lapidus A."/>
            <person name="Cheng J.-F."/>
            <person name="Goodwin L."/>
            <person name="Pitluck S."/>
            <person name="Peters L."/>
            <person name="Mikhailova N."/>
            <person name="Gu W."/>
            <person name="Detter J.C."/>
            <person name="Han C."/>
            <person name="Tapia R."/>
            <person name="Land M."/>
            <person name="Hauser L."/>
            <person name="Kyrpides N."/>
            <person name="Ivanova N."/>
            <person name="Pagani I."/>
            <person name="Mattes T."/>
            <person name="Holmes A."/>
            <person name="Rutledge P."/>
            <person name="Paulsen I."/>
            <person name="Coleman N."/>
            <person name="Woyke T."/>
        </authorList>
    </citation>
    <scope>NUCLEOTIDE SEQUENCE [LARGE SCALE GENOMIC DNA]</scope>
    <source>
        <strain evidence="1 2">NBB3</strain>
    </source>
</reference>
<dbReference type="HOGENOM" id="CLU_053496_0_0_11"/>
<dbReference type="KEGG" id="mrh:MycrhN_5710"/>
<proteinExistence type="predicted"/>
<gene>
    <name evidence="1" type="ordered locus">MycrhN_5710</name>
</gene>
<dbReference type="eggNOG" id="COG0438">
    <property type="taxonomic scope" value="Bacteria"/>
</dbReference>
<evidence type="ECO:0000313" key="2">
    <source>
        <dbReference type="Proteomes" id="UP000005442"/>
    </source>
</evidence>
<dbReference type="SUPFAM" id="SSF52540">
    <property type="entry name" value="P-loop containing nucleoside triphosphate hydrolases"/>
    <property type="match status" value="1"/>
</dbReference>
<dbReference type="PANTHER" id="PTHR36451:SF1">
    <property type="entry name" value="OMEGA-HYDROXY-BETA-DIHYDROMENAQUINONE-9 SULFOTRANSFERASE STF3"/>
    <property type="match status" value="1"/>
</dbReference>